<comment type="caution">
    <text evidence="5">The sequence shown here is derived from an EMBL/GenBank/DDBJ whole genome shotgun (WGS) entry which is preliminary data.</text>
</comment>
<evidence type="ECO:0000313" key="5">
    <source>
        <dbReference type="EMBL" id="MPV86682.1"/>
    </source>
</evidence>
<dbReference type="SFLD" id="SFLDG01135">
    <property type="entry name" value="C1.5.6:_HAD__Beta-PGM__Phospha"/>
    <property type="match status" value="1"/>
</dbReference>
<evidence type="ECO:0000256" key="1">
    <source>
        <dbReference type="ARBA" id="ARBA00022723"/>
    </source>
</evidence>
<dbReference type="RefSeq" id="WP_152810676.1">
    <property type="nucleotide sequence ID" value="NZ_WHNW01000010.1"/>
</dbReference>
<evidence type="ECO:0000313" key="6">
    <source>
        <dbReference type="Proteomes" id="UP000471298"/>
    </source>
</evidence>
<dbReference type="FunCoup" id="A0A6N7EW07">
    <property type="interactions" value="408"/>
</dbReference>
<dbReference type="GO" id="GO:0008967">
    <property type="term" value="F:phosphoglycolate phosphatase activity"/>
    <property type="evidence" value="ECO:0007669"/>
    <property type="project" value="TreeGrafter"/>
</dbReference>
<evidence type="ECO:0000256" key="3">
    <source>
        <dbReference type="ARBA" id="ARBA00022842"/>
    </source>
</evidence>
<keyword evidence="6" id="KW-1185">Reference proteome</keyword>
<dbReference type="SFLD" id="SFLDS00003">
    <property type="entry name" value="Haloacid_Dehalogenase"/>
    <property type="match status" value="1"/>
</dbReference>
<keyword evidence="4" id="KW-0119">Carbohydrate metabolism</keyword>
<dbReference type="GO" id="GO:0006281">
    <property type="term" value="P:DNA repair"/>
    <property type="evidence" value="ECO:0007669"/>
    <property type="project" value="TreeGrafter"/>
</dbReference>
<dbReference type="InParanoid" id="A0A6N7EW07"/>
<dbReference type="InterPro" id="IPR050155">
    <property type="entry name" value="HAD-like_hydrolase_sf"/>
</dbReference>
<accession>A0A6N7EW07</accession>
<dbReference type="SFLD" id="SFLDG01129">
    <property type="entry name" value="C1.5:_HAD__Beta-PGM__Phosphata"/>
    <property type="match status" value="1"/>
</dbReference>
<dbReference type="InterPro" id="IPR036412">
    <property type="entry name" value="HAD-like_sf"/>
</dbReference>
<dbReference type="InterPro" id="IPR023214">
    <property type="entry name" value="HAD_sf"/>
</dbReference>
<dbReference type="PANTHER" id="PTHR43434:SF23">
    <property type="entry name" value="PHOSPHOGLYCOLATE PHOSPHATASE"/>
    <property type="match status" value="1"/>
</dbReference>
<keyword evidence="1" id="KW-0479">Metal-binding</keyword>
<sequence length="217" mass="24364">MQRFDAILFDLDGTLIDSAPDLIQTLNDLLTHYQRPLVASELLRQQVSYGSTRLLEIGFAGDYPTPDFHTLRREYLDRYLTQNTVHTTYFDEVEDLLTRIESSNLPWGIVTNKPTDCTTAIVEKLGISQRAQAIVCGDTLPVAKPDPSPIYLACKMMDVDPKRCVYVGDCIRDIEAGRNADMSTIACAYGYIGADIPISEWQAEHIANTPLQILDYL</sequence>
<protein>
    <submittedName>
        <fullName evidence="5">HAD-IA family hydrolase</fullName>
    </submittedName>
</protein>
<dbReference type="SUPFAM" id="SSF56784">
    <property type="entry name" value="HAD-like"/>
    <property type="match status" value="1"/>
</dbReference>
<dbReference type="Gene3D" id="3.40.50.1000">
    <property type="entry name" value="HAD superfamily/HAD-like"/>
    <property type="match status" value="1"/>
</dbReference>
<dbReference type="GO" id="GO:0005829">
    <property type="term" value="C:cytosol"/>
    <property type="evidence" value="ECO:0007669"/>
    <property type="project" value="TreeGrafter"/>
</dbReference>
<dbReference type="InterPro" id="IPR006439">
    <property type="entry name" value="HAD-SF_hydro_IA"/>
</dbReference>
<dbReference type="GO" id="GO:0046872">
    <property type="term" value="F:metal ion binding"/>
    <property type="evidence" value="ECO:0007669"/>
    <property type="project" value="UniProtKB-KW"/>
</dbReference>
<keyword evidence="2 5" id="KW-0378">Hydrolase</keyword>
<dbReference type="AlphaFoldDB" id="A0A6N7EW07"/>
<dbReference type="Proteomes" id="UP000471298">
    <property type="component" value="Unassembled WGS sequence"/>
</dbReference>
<reference evidence="5 6" key="1">
    <citation type="submission" date="2019-10" db="EMBL/GenBank/DDBJ databases">
        <title>Cardiobacteriales fam. a chemoheterotrophic member of the order Cardiobacteriales, and proposal of Cardiobacteriales fam. nov.</title>
        <authorList>
            <person name="Wang C."/>
        </authorList>
    </citation>
    <scope>NUCLEOTIDE SEQUENCE [LARGE SCALE GENOMIC DNA]</scope>
    <source>
        <strain evidence="5 6">ML27</strain>
    </source>
</reference>
<keyword evidence="3" id="KW-0460">Magnesium</keyword>
<organism evidence="5 6">
    <name type="scientific">Ostreibacterium oceani</name>
    <dbReference type="NCBI Taxonomy" id="2654998"/>
    <lineage>
        <taxon>Bacteria</taxon>
        <taxon>Pseudomonadati</taxon>
        <taxon>Pseudomonadota</taxon>
        <taxon>Gammaproteobacteria</taxon>
        <taxon>Cardiobacteriales</taxon>
        <taxon>Ostreibacteriaceae</taxon>
        <taxon>Ostreibacterium</taxon>
    </lineage>
</organism>
<name>A0A6N7EW07_9GAMM</name>
<gene>
    <name evidence="5" type="ORF">GCU85_08090</name>
</gene>
<dbReference type="PANTHER" id="PTHR43434">
    <property type="entry name" value="PHOSPHOGLYCOLATE PHOSPHATASE"/>
    <property type="match status" value="1"/>
</dbReference>
<dbReference type="NCBIfam" id="TIGR01549">
    <property type="entry name" value="HAD-SF-IA-v1"/>
    <property type="match status" value="1"/>
</dbReference>
<dbReference type="NCBIfam" id="TIGR01509">
    <property type="entry name" value="HAD-SF-IA-v3"/>
    <property type="match status" value="1"/>
</dbReference>
<dbReference type="Pfam" id="PF13419">
    <property type="entry name" value="HAD_2"/>
    <property type="match status" value="1"/>
</dbReference>
<evidence type="ECO:0000256" key="2">
    <source>
        <dbReference type="ARBA" id="ARBA00022801"/>
    </source>
</evidence>
<evidence type="ECO:0000256" key="4">
    <source>
        <dbReference type="ARBA" id="ARBA00023277"/>
    </source>
</evidence>
<dbReference type="EMBL" id="WHNW01000010">
    <property type="protein sequence ID" value="MPV86682.1"/>
    <property type="molecule type" value="Genomic_DNA"/>
</dbReference>
<dbReference type="InterPro" id="IPR023198">
    <property type="entry name" value="PGP-like_dom2"/>
</dbReference>
<dbReference type="Gene3D" id="1.10.150.240">
    <property type="entry name" value="Putative phosphatase, domain 2"/>
    <property type="match status" value="1"/>
</dbReference>
<dbReference type="FunFam" id="3.40.50.1000:FF:000022">
    <property type="entry name" value="Phosphoglycolate phosphatase"/>
    <property type="match status" value="1"/>
</dbReference>
<dbReference type="InterPro" id="IPR041492">
    <property type="entry name" value="HAD_2"/>
</dbReference>
<dbReference type="PRINTS" id="PR00413">
    <property type="entry name" value="HADHALOGNASE"/>
</dbReference>
<proteinExistence type="predicted"/>